<organism evidence="2 3">
    <name type="scientific">Candidatus Kaiserbacteria bacterium RIFCSPHIGHO2_02_FULL_49_34</name>
    <dbReference type="NCBI Taxonomy" id="1798491"/>
    <lineage>
        <taxon>Bacteria</taxon>
        <taxon>Candidatus Kaiseribacteriota</taxon>
    </lineage>
</organism>
<dbReference type="AlphaFoldDB" id="A0A1F6DMQ1"/>
<dbReference type="EMBL" id="MFLE01000002">
    <property type="protein sequence ID" value="OGG62676.1"/>
    <property type="molecule type" value="Genomic_DNA"/>
</dbReference>
<keyword evidence="1" id="KW-0812">Transmembrane</keyword>
<reference evidence="2 3" key="1">
    <citation type="journal article" date="2016" name="Nat. Commun.">
        <title>Thousands of microbial genomes shed light on interconnected biogeochemical processes in an aquifer system.</title>
        <authorList>
            <person name="Anantharaman K."/>
            <person name="Brown C.T."/>
            <person name="Hug L.A."/>
            <person name="Sharon I."/>
            <person name="Castelle C.J."/>
            <person name="Probst A.J."/>
            <person name="Thomas B.C."/>
            <person name="Singh A."/>
            <person name="Wilkins M.J."/>
            <person name="Karaoz U."/>
            <person name="Brodie E.L."/>
            <person name="Williams K.H."/>
            <person name="Hubbard S.S."/>
            <person name="Banfield J.F."/>
        </authorList>
    </citation>
    <scope>NUCLEOTIDE SEQUENCE [LARGE SCALE GENOMIC DNA]</scope>
</reference>
<keyword evidence="1" id="KW-1133">Transmembrane helix</keyword>
<feature type="transmembrane region" description="Helical" evidence="1">
    <location>
        <begin position="6"/>
        <end position="24"/>
    </location>
</feature>
<name>A0A1F6DMQ1_9BACT</name>
<protein>
    <submittedName>
        <fullName evidence="2">Uncharacterized protein</fullName>
    </submittedName>
</protein>
<accession>A0A1F6DMQ1</accession>
<gene>
    <name evidence="2" type="ORF">A3C87_00950</name>
</gene>
<keyword evidence="1" id="KW-0472">Membrane</keyword>
<dbReference type="STRING" id="1798491.A3C87_00950"/>
<comment type="caution">
    <text evidence="2">The sequence shown here is derived from an EMBL/GenBank/DDBJ whole genome shotgun (WGS) entry which is preliminary data.</text>
</comment>
<feature type="transmembrane region" description="Helical" evidence="1">
    <location>
        <begin position="31"/>
        <end position="49"/>
    </location>
</feature>
<evidence type="ECO:0000313" key="2">
    <source>
        <dbReference type="EMBL" id="OGG62676.1"/>
    </source>
</evidence>
<sequence length="85" mass="8870">MISARVTQIVTIIAVLIASTMPLWKQMHGDMLFVLVSSLAAVVTGMHAVQARSYGSAALALAWMLGAGIRVPYIASVIGTAAAAW</sequence>
<evidence type="ECO:0000256" key="1">
    <source>
        <dbReference type="SAM" id="Phobius"/>
    </source>
</evidence>
<dbReference type="Proteomes" id="UP000176511">
    <property type="component" value="Unassembled WGS sequence"/>
</dbReference>
<feature type="transmembrane region" description="Helical" evidence="1">
    <location>
        <begin position="61"/>
        <end position="84"/>
    </location>
</feature>
<evidence type="ECO:0000313" key="3">
    <source>
        <dbReference type="Proteomes" id="UP000176511"/>
    </source>
</evidence>
<proteinExistence type="predicted"/>